<feature type="domain" description="DNA-directed RNA polymerase subunit 2 hybrid-binding" evidence="13">
    <location>
        <begin position="1"/>
        <end position="316"/>
    </location>
</feature>
<dbReference type="RefSeq" id="YP_009492226.1">
    <property type="nucleotide sequence ID" value="NC_037922.1"/>
</dbReference>
<dbReference type="EMBL" id="MF276985">
    <property type="protein sequence ID" value="AWI68876.1"/>
    <property type="molecule type" value="Genomic_DNA"/>
</dbReference>
<dbReference type="Gene3D" id="3.90.1800.10">
    <property type="entry name" value="RNA polymerase alpha subunit dimerisation domain"/>
    <property type="match status" value="1"/>
</dbReference>
<dbReference type="InterPro" id="IPR007120">
    <property type="entry name" value="DNA-dir_RNAP_su2_dom"/>
</dbReference>
<comment type="function">
    <text evidence="1">DNA-dependent RNA polymerase catalyzes the transcription of DNA into RNA using the four ribonucleoside triphosphates as substrates.</text>
</comment>
<dbReference type="GO" id="GO:0003899">
    <property type="term" value="F:DNA-directed RNA polymerase activity"/>
    <property type="evidence" value="ECO:0007669"/>
    <property type="project" value="UniProtKB-EC"/>
</dbReference>
<evidence type="ECO:0000256" key="4">
    <source>
        <dbReference type="ARBA" id="ARBA00012418"/>
    </source>
</evidence>
<keyword evidence="8" id="KW-0808">Transferase</keyword>
<evidence type="ECO:0000256" key="10">
    <source>
        <dbReference type="ARBA" id="ARBA00023163"/>
    </source>
</evidence>
<proteinExistence type="inferred from homology"/>
<keyword evidence="9" id="KW-0548">Nucleotidyltransferase</keyword>
<keyword evidence="10" id="KW-0804">Transcription</keyword>
<dbReference type="PROSITE" id="PS01166">
    <property type="entry name" value="RNA_POL_BETA"/>
    <property type="match status" value="1"/>
</dbReference>
<dbReference type="CDD" id="cd00653">
    <property type="entry name" value="RNA_pol_B_RPB2"/>
    <property type="match status" value="1"/>
</dbReference>
<gene>
    <name evidence="15" type="primary">rpoBb</name>
</gene>
<sequence>MPWEGYNYEDAILISERLVCEDLYTSIHIESYETETRKTKYGLEEITNRIPDISQKEISYLDNRGVIRIGTFVQEGTILVGKTTPIQKKFKSPYQKLLYTILEKELESVKDSSLRAPKGLKAKVIDIKILKKNLFKKPEYVKIYLAEKRKIQVGDKMAGRHGNKGIISQILPRQDMPYLPDGTPLDMVLNPLGVPSRMNVGQIYECLLGFAAKYLKEYFRITPFDEIYGAQASRSFVFSKLYEARLKTKKKWIFNPIFPGKIKLFDGRTGEPFDQAVTVGISYMLKLVHLVDDKIHARSTGPYSLVTQQPLRGRSKYGGQRLGEMEVWALEGYGAAFTLLEMLTIKSDDITGRMTLWSNILLHKEIYIGTPESFKVLVCELQALCLDIGLYRLNQAGFFKKVENLIRLP</sequence>
<organism evidence="15">
    <name type="scientific">Pseudopediastrum sp. CL0201VA</name>
    <dbReference type="NCBI Taxonomy" id="2184484"/>
    <lineage>
        <taxon>Eukaryota</taxon>
        <taxon>Viridiplantae</taxon>
        <taxon>Chlorophyta</taxon>
        <taxon>core chlorophytes</taxon>
        <taxon>Chlorophyceae</taxon>
        <taxon>CS clade</taxon>
        <taxon>Sphaeropleales</taxon>
        <taxon>Hydrodictyaceae</taxon>
        <taxon>Pseudopediastrum</taxon>
    </lineage>
</organism>
<dbReference type="InterPro" id="IPR015712">
    <property type="entry name" value="DNA-dir_RNA_pol_su2"/>
</dbReference>
<dbReference type="GO" id="GO:0000428">
    <property type="term" value="C:DNA-directed RNA polymerase complex"/>
    <property type="evidence" value="ECO:0007669"/>
    <property type="project" value="UniProtKB-KW"/>
</dbReference>
<dbReference type="GO" id="GO:0009507">
    <property type="term" value="C:chloroplast"/>
    <property type="evidence" value="ECO:0007669"/>
    <property type="project" value="UniProtKB-SubCell"/>
</dbReference>
<comment type="subcellular location">
    <subcellularLocation>
        <location evidence="2">Plastid</location>
        <location evidence="2">Chloroplast</location>
    </subcellularLocation>
</comment>
<dbReference type="InterPro" id="IPR007121">
    <property type="entry name" value="RNA_pol_bsu_CS"/>
</dbReference>
<dbReference type="InterPro" id="IPR007641">
    <property type="entry name" value="RNA_pol_Rpb2_7"/>
</dbReference>
<keyword evidence="7 15" id="KW-0934">Plastid</keyword>
<comment type="subunit">
    <text evidence="11">In plastids the minimal PEP RNA polymerase catalytic core is composed of four subunits: alpha, beta, beta', and beta''. When a (nuclear-encoded) sigma factor is associated with the core the holoenzyme is formed, which can initiate transcription.</text>
</comment>
<evidence type="ECO:0000259" key="14">
    <source>
        <dbReference type="Pfam" id="PF04560"/>
    </source>
</evidence>
<accession>A0A2U8GJQ3</accession>
<dbReference type="GO" id="GO:0003677">
    <property type="term" value="F:DNA binding"/>
    <property type="evidence" value="ECO:0007669"/>
    <property type="project" value="InterPro"/>
</dbReference>
<dbReference type="GO" id="GO:0032549">
    <property type="term" value="F:ribonucleoside binding"/>
    <property type="evidence" value="ECO:0007669"/>
    <property type="project" value="InterPro"/>
</dbReference>
<dbReference type="Pfam" id="PF04560">
    <property type="entry name" value="RNA_pol_Rpb2_7"/>
    <property type="match status" value="1"/>
</dbReference>
<dbReference type="GO" id="GO:0006351">
    <property type="term" value="P:DNA-templated transcription"/>
    <property type="evidence" value="ECO:0007669"/>
    <property type="project" value="InterPro"/>
</dbReference>
<dbReference type="GeneID" id="36952003"/>
<evidence type="ECO:0000256" key="1">
    <source>
        <dbReference type="ARBA" id="ARBA00004026"/>
    </source>
</evidence>
<dbReference type="Gene3D" id="2.40.270.10">
    <property type="entry name" value="DNA-directed RNA polymerase, subunit 2, domain 6"/>
    <property type="match status" value="1"/>
</dbReference>
<dbReference type="InterPro" id="IPR014724">
    <property type="entry name" value="RNA_pol_RPB2_OB-fold"/>
</dbReference>
<geneLocation type="chloroplast" evidence="15"/>
<dbReference type="PANTHER" id="PTHR20856">
    <property type="entry name" value="DNA-DIRECTED RNA POLYMERASE I SUBUNIT 2"/>
    <property type="match status" value="1"/>
</dbReference>
<keyword evidence="5" id="KW-0240">DNA-directed RNA polymerase</keyword>
<keyword evidence="6 15" id="KW-0150">Chloroplast</keyword>
<comment type="similarity">
    <text evidence="3">Belongs to the RNA polymerase beta chain family.</text>
</comment>
<evidence type="ECO:0000256" key="3">
    <source>
        <dbReference type="ARBA" id="ARBA00006835"/>
    </source>
</evidence>
<evidence type="ECO:0000256" key="9">
    <source>
        <dbReference type="ARBA" id="ARBA00022695"/>
    </source>
</evidence>
<dbReference type="Gene3D" id="2.40.50.150">
    <property type="match status" value="1"/>
</dbReference>
<evidence type="ECO:0000256" key="11">
    <source>
        <dbReference type="ARBA" id="ARBA00026088"/>
    </source>
</evidence>
<evidence type="ECO:0000256" key="5">
    <source>
        <dbReference type="ARBA" id="ARBA00022478"/>
    </source>
</evidence>
<evidence type="ECO:0000313" key="15">
    <source>
        <dbReference type="EMBL" id="AWI68876.1"/>
    </source>
</evidence>
<feature type="domain" description="RNA polymerase Rpb2" evidence="14">
    <location>
        <begin position="318"/>
        <end position="390"/>
    </location>
</feature>
<dbReference type="Pfam" id="PF00562">
    <property type="entry name" value="RNA_pol_Rpb2_6"/>
    <property type="match status" value="1"/>
</dbReference>
<evidence type="ECO:0000256" key="12">
    <source>
        <dbReference type="ARBA" id="ARBA00032782"/>
    </source>
</evidence>
<protein>
    <recommendedName>
        <fullName evidence="4">DNA-directed RNA polymerase</fullName>
        <ecNumber evidence="4">2.7.7.6</ecNumber>
    </recommendedName>
    <alternativeName>
        <fullName evidence="12">PEP</fullName>
    </alternativeName>
</protein>
<dbReference type="InterPro" id="IPR037033">
    <property type="entry name" value="DNA-dir_RNAP_su2_hyb_sf"/>
</dbReference>
<evidence type="ECO:0000256" key="6">
    <source>
        <dbReference type="ARBA" id="ARBA00022528"/>
    </source>
</evidence>
<reference evidence="15" key="1">
    <citation type="journal article" date="2018" name="Am. J. Bot.">
        <title>Organellar phylogenomics inform systematics in the green algal family Hydrodictyaceae (Chlorophyceae) and provide clues to the complex evolutionary history of plastid genomes in the green algal tree of life.</title>
        <authorList>
            <person name="McManus H.A."/>
            <person name="Fucikova K."/>
            <person name="Lewis P.O."/>
            <person name="Lewis L.A."/>
            <person name="Karol K.G."/>
        </authorList>
    </citation>
    <scope>NUCLEOTIDE SEQUENCE</scope>
</reference>
<dbReference type="EC" id="2.7.7.6" evidence="4"/>
<evidence type="ECO:0000259" key="13">
    <source>
        <dbReference type="Pfam" id="PF00562"/>
    </source>
</evidence>
<dbReference type="SUPFAM" id="SSF64484">
    <property type="entry name" value="beta and beta-prime subunits of DNA dependent RNA-polymerase"/>
    <property type="match status" value="1"/>
</dbReference>
<evidence type="ECO:0000256" key="7">
    <source>
        <dbReference type="ARBA" id="ARBA00022640"/>
    </source>
</evidence>
<evidence type="ECO:0000256" key="8">
    <source>
        <dbReference type="ARBA" id="ARBA00022679"/>
    </source>
</evidence>
<evidence type="ECO:0000256" key="2">
    <source>
        <dbReference type="ARBA" id="ARBA00004229"/>
    </source>
</evidence>
<dbReference type="AlphaFoldDB" id="A0A2U8GJQ3"/>
<name>A0A2U8GJQ3_9CHLO</name>